<feature type="transmembrane region" description="Helical" evidence="2">
    <location>
        <begin position="474"/>
        <end position="496"/>
    </location>
</feature>
<keyword evidence="2" id="KW-1133">Transmembrane helix</keyword>
<keyword evidence="4" id="KW-1185">Reference proteome</keyword>
<dbReference type="RefSeq" id="XP_001705729.1">
    <property type="nucleotide sequence ID" value="XM_001705677.1"/>
</dbReference>
<dbReference type="VEuPathDB" id="GiardiaDB:GL50803_10880"/>
<evidence type="ECO:0000256" key="2">
    <source>
        <dbReference type="SAM" id="Phobius"/>
    </source>
</evidence>
<gene>
    <name evidence="3" type="ORF">GL50803_0010880</name>
</gene>
<accession>A8BPD6</accession>
<dbReference type="HOGENOM" id="CLU_512374_0_0_1"/>
<dbReference type="KEGG" id="gla:GL50803_0010880"/>
<dbReference type="AlphaFoldDB" id="A8BPD6"/>
<protein>
    <submittedName>
        <fullName evidence="3">Uncharacterized protein</fullName>
    </submittedName>
</protein>
<feature type="transmembrane region" description="Helical" evidence="2">
    <location>
        <begin position="197"/>
        <end position="224"/>
    </location>
</feature>
<keyword evidence="2" id="KW-0472">Membrane</keyword>
<evidence type="ECO:0000313" key="3">
    <source>
        <dbReference type="EMBL" id="KAE8303307.1"/>
    </source>
</evidence>
<dbReference type="OMA" id="MNCKLEY"/>
<dbReference type="EMBL" id="AACB03000003">
    <property type="protein sequence ID" value="KAE8303307.1"/>
    <property type="molecule type" value="Genomic_DNA"/>
</dbReference>
<comment type="caution">
    <text evidence="3">The sequence shown here is derived from an EMBL/GenBank/DDBJ whole genome shotgun (WGS) entry which is preliminary data.</text>
</comment>
<evidence type="ECO:0000256" key="1">
    <source>
        <dbReference type="SAM" id="MobiDB-lite"/>
    </source>
</evidence>
<keyword evidence="2" id="KW-0812">Transmembrane</keyword>
<organism evidence="3 4">
    <name type="scientific">Giardia intestinalis (strain ATCC 50803 / WB clone C6)</name>
    <name type="common">Giardia lamblia</name>
    <dbReference type="NCBI Taxonomy" id="184922"/>
    <lineage>
        <taxon>Eukaryota</taxon>
        <taxon>Metamonada</taxon>
        <taxon>Diplomonadida</taxon>
        <taxon>Hexamitidae</taxon>
        <taxon>Giardiinae</taxon>
        <taxon>Giardia</taxon>
    </lineage>
</organism>
<evidence type="ECO:0000313" key="4">
    <source>
        <dbReference type="Proteomes" id="UP000001548"/>
    </source>
</evidence>
<proteinExistence type="predicted"/>
<dbReference type="Proteomes" id="UP000001548">
    <property type="component" value="Unassembled WGS sequence"/>
</dbReference>
<dbReference type="GeneID" id="5698592"/>
<reference evidence="3 4" key="1">
    <citation type="journal article" date="2007" name="Science">
        <title>Genomic minimalism in the early diverging intestinal parasite Giardia lamblia.</title>
        <authorList>
            <person name="Morrison H.G."/>
            <person name="McArthur A.G."/>
            <person name="Gillin F.D."/>
            <person name="Aley S.B."/>
            <person name="Adam R.D."/>
            <person name="Olsen G.J."/>
            <person name="Best A.A."/>
            <person name="Cande W.Z."/>
            <person name="Chen F."/>
            <person name="Cipriano M.J."/>
            <person name="Davids B.J."/>
            <person name="Dawson S.C."/>
            <person name="Elmendorf H.G."/>
            <person name="Hehl A.B."/>
            <person name="Holder M.E."/>
            <person name="Huse S.M."/>
            <person name="Kim U.U."/>
            <person name="Lasek-Nesselquist E."/>
            <person name="Manning G."/>
            <person name="Nigam A."/>
            <person name="Nixon J.E."/>
            <person name="Palm D."/>
            <person name="Passamaneck N.E."/>
            <person name="Prabhu A."/>
            <person name="Reich C.I."/>
            <person name="Reiner D.S."/>
            <person name="Samuelson J."/>
            <person name="Svard S.G."/>
            <person name="Sogin M.L."/>
        </authorList>
    </citation>
    <scope>NUCLEOTIDE SEQUENCE [LARGE SCALE GENOMIC DNA]</scope>
    <source>
        <strain evidence="3 4">WB C6</strain>
    </source>
</reference>
<name>A8BPD6_GIAIC</name>
<sequence>MRDNPGLQSASSKRGKRKASPVSKLPSPNPNAPTKHRSKRPGFLSKQIAGTYVPQQEEMALFNTHMYSTQTDTITDPHSNSTALTAASTATAKTEKRGLSSTTHKSLESVTSIISSTSESSEYSAADSNVDCKNEGNVSLDNLPPFRSMYCRWQYFYDQRLREIAKRYTVLPENHSIFNELIMNCKLEYSKSWRGQIAAYVSLLYLVGFVILTVICWLMGFYLYRRFIKSFEACTMLPNSDYVFDAGKLLSIKKLPSPEYISIVYGKFTGLGSVDVYHCIQRPGPITNLDGTTEHRSLSYLLSFSSTATSVNFSLAGNGMPASVNLYANALVSRHFPFSEKICILRTNNFEEPITDDSTPVLPMKFETCLTLQYILENRTTVDLRPIFYCDNTMGCNYKIYLQTTHKYRDVLLDLYIALDFADLNTRDCKYIGLTSTDGILPKPDNYLLIKRRNGSNLVRDTIAVTFHYSNKTFIIAMIVLLLVAIAVLVLFVYTLQIAQQRFYMRTINRVLNEYITDKRFRKEVMEAKSRL</sequence>
<feature type="region of interest" description="Disordered" evidence="1">
    <location>
        <begin position="1"/>
        <end position="44"/>
    </location>
</feature>